<organism evidence="2 3">
    <name type="scientific">Geosporobacter subterraneus DSM 17957</name>
    <dbReference type="NCBI Taxonomy" id="1121919"/>
    <lineage>
        <taxon>Bacteria</taxon>
        <taxon>Bacillati</taxon>
        <taxon>Bacillota</taxon>
        <taxon>Clostridia</taxon>
        <taxon>Peptostreptococcales</taxon>
        <taxon>Thermotaleaceae</taxon>
        <taxon>Geosporobacter</taxon>
    </lineage>
</organism>
<dbReference type="SUPFAM" id="SSF109604">
    <property type="entry name" value="HD-domain/PDEase-like"/>
    <property type="match status" value="1"/>
</dbReference>
<dbReference type="STRING" id="1121919.SAMN02745975_00859"/>
<accession>A0A1M6EWZ2</accession>
<dbReference type="CDD" id="cd00077">
    <property type="entry name" value="HDc"/>
    <property type="match status" value="1"/>
</dbReference>
<dbReference type="Proteomes" id="UP000184536">
    <property type="component" value="Unassembled WGS sequence"/>
</dbReference>
<dbReference type="PROSITE" id="PS51832">
    <property type="entry name" value="HD_GYP"/>
    <property type="match status" value="1"/>
</dbReference>
<dbReference type="RefSeq" id="WP_110940130.1">
    <property type="nucleotide sequence ID" value="NZ_FQZV01000009.1"/>
</dbReference>
<evidence type="ECO:0000259" key="1">
    <source>
        <dbReference type="PROSITE" id="PS51832"/>
    </source>
</evidence>
<evidence type="ECO:0000313" key="3">
    <source>
        <dbReference type="Proteomes" id="UP000184536"/>
    </source>
</evidence>
<dbReference type="OrthoDB" id="9804747at2"/>
<dbReference type="InterPro" id="IPR003607">
    <property type="entry name" value="HD/PDEase_dom"/>
</dbReference>
<dbReference type="InterPro" id="IPR006675">
    <property type="entry name" value="HDIG_dom"/>
</dbReference>
<gene>
    <name evidence="2" type="ORF">SAMN02745975_00859</name>
</gene>
<dbReference type="InterPro" id="IPR037522">
    <property type="entry name" value="HD_GYP_dom"/>
</dbReference>
<sequence>MRRIAIANLKDGMRIAKEIASPTGILLIAAGTEISQFTINRLKSVEVDYVYIHEETDATDTINYNKLKIRYGNLVQKLKYSFRTLRFGRKYIADELDTNIDQLIAELVKSNNLIACLKVIDKKDEGLFFHSANVAVISVLIAKWLNLSDEEIKRIAYGALFHDIGMTKVGDYLVEKAYHSNYRLDSDEEWQIKKHCVYGYQLLSEVYGLSKDVAIIALQHHEAIDGSGYPMKIKSSNIHPFARIVAIADLYDNLISGRGTKAHNYFEALEHILDARFQKVDPALSLLFVKNMVSFYIGNRVSLSNGKVGEVIYIHNNHPTRPVVRTKDSFIDLSESRNIQILDVVV</sequence>
<dbReference type="AlphaFoldDB" id="A0A1M6EWZ2"/>
<name>A0A1M6EWZ2_9FIRM</name>
<reference evidence="3" key="1">
    <citation type="submission" date="2016-11" db="EMBL/GenBank/DDBJ databases">
        <authorList>
            <person name="Varghese N."/>
            <person name="Submissions S."/>
        </authorList>
    </citation>
    <scope>NUCLEOTIDE SEQUENCE [LARGE SCALE GENOMIC DNA]</scope>
    <source>
        <strain evidence="3">DSM 17957</strain>
    </source>
</reference>
<evidence type="ECO:0000313" key="2">
    <source>
        <dbReference type="EMBL" id="SHI89923.1"/>
    </source>
</evidence>
<dbReference type="NCBIfam" id="TIGR00277">
    <property type="entry name" value="HDIG"/>
    <property type="match status" value="1"/>
</dbReference>
<proteinExistence type="predicted"/>
<keyword evidence="3" id="KW-1185">Reference proteome</keyword>
<dbReference type="SMART" id="SM00471">
    <property type="entry name" value="HDc"/>
    <property type="match status" value="1"/>
</dbReference>
<dbReference type="Pfam" id="PF13487">
    <property type="entry name" value="HD_5"/>
    <property type="match status" value="1"/>
</dbReference>
<dbReference type="PANTHER" id="PTHR43155">
    <property type="entry name" value="CYCLIC DI-GMP PHOSPHODIESTERASE PA4108-RELATED"/>
    <property type="match status" value="1"/>
</dbReference>
<protein>
    <submittedName>
        <fullName evidence="2">HDIG domain-containing protein</fullName>
    </submittedName>
</protein>
<dbReference type="EMBL" id="FQZV01000009">
    <property type="protein sequence ID" value="SHI89923.1"/>
    <property type="molecule type" value="Genomic_DNA"/>
</dbReference>
<feature type="domain" description="HD-GYP" evidence="1">
    <location>
        <begin position="105"/>
        <end position="304"/>
    </location>
</feature>
<dbReference type="PANTHER" id="PTHR43155:SF2">
    <property type="entry name" value="CYCLIC DI-GMP PHOSPHODIESTERASE PA4108"/>
    <property type="match status" value="1"/>
</dbReference>
<dbReference type="Gene3D" id="1.10.3210.10">
    <property type="entry name" value="Hypothetical protein af1432"/>
    <property type="match status" value="1"/>
</dbReference>